<sequence>MERLYPLPETIRHALVDIFCSPDLAKPIKTSRPNKDCLIHLHLGRKRHGSFQRASTRFFSLRNYKMHVDQVQSLELEAESYASTMASALAVLRWNTKIDAMDIEFVLSSTPLNRNSIRCSLPLHDIKQLEAGPSTFEHTTNIFPNFRKRAVCL</sequence>
<dbReference type="AlphaFoldDB" id="A0A9W4K2X7"/>
<dbReference type="PANTHER" id="PTHR40780">
    <property type="entry name" value="DUF3669 DOMAIN-CONTAINING PROTEIN"/>
    <property type="match status" value="1"/>
</dbReference>
<proteinExistence type="predicted"/>
<gene>
    <name evidence="1" type="ORF">PEGY_LOCUS1330</name>
</gene>
<dbReference type="PANTHER" id="PTHR40780:SF2">
    <property type="entry name" value="DUF3669 DOMAIN-CONTAINING PROTEIN"/>
    <property type="match status" value="1"/>
</dbReference>
<keyword evidence="2" id="KW-1185">Reference proteome</keyword>
<dbReference type="OrthoDB" id="2993351at2759"/>
<dbReference type="EMBL" id="CAJVRC010000839">
    <property type="protein sequence ID" value="CAG8888083.1"/>
    <property type="molecule type" value="Genomic_DNA"/>
</dbReference>
<evidence type="ECO:0000313" key="2">
    <source>
        <dbReference type="Proteomes" id="UP001154252"/>
    </source>
</evidence>
<protein>
    <submittedName>
        <fullName evidence="1">Uncharacterized protein</fullName>
    </submittedName>
</protein>
<name>A0A9W4K2X7_9EURO</name>
<comment type="caution">
    <text evidence="1">The sequence shown here is derived from an EMBL/GenBank/DDBJ whole genome shotgun (WGS) entry which is preliminary data.</text>
</comment>
<organism evidence="1 2">
    <name type="scientific">Penicillium egyptiacum</name>
    <dbReference type="NCBI Taxonomy" id="1303716"/>
    <lineage>
        <taxon>Eukaryota</taxon>
        <taxon>Fungi</taxon>
        <taxon>Dikarya</taxon>
        <taxon>Ascomycota</taxon>
        <taxon>Pezizomycotina</taxon>
        <taxon>Eurotiomycetes</taxon>
        <taxon>Eurotiomycetidae</taxon>
        <taxon>Eurotiales</taxon>
        <taxon>Aspergillaceae</taxon>
        <taxon>Penicillium</taxon>
    </lineage>
</organism>
<reference evidence="1" key="1">
    <citation type="submission" date="2021-07" db="EMBL/GenBank/DDBJ databases">
        <authorList>
            <person name="Branca A.L. A."/>
        </authorList>
    </citation>
    <scope>NUCLEOTIDE SEQUENCE</scope>
</reference>
<evidence type="ECO:0000313" key="1">
    <source>
        <dbReference type="EMBL" id="CAG8888083.1"/>
    </source>
</evidence>
<accession>A0A9W4K2X7</accession>
<dbReference type="Proteomes" id="UP001154252">
    <property type="component" value="Unassembled WGS sequence"/>
</dbReference>